<organism evidence="2">
    <name type="scientific">Anopheles darlingi</name>
    <name type="common">Mosquito</name>
    <dbReference type="NCBI Taxonomy" id="43151"/>
    <lineage>
        <taxon>Eukaryota</taxon>
        <taxon>Metazoa</taxon>
        <taxon>Ecdysozoa</taxon>
        <taxon>Arthropoda</taxon>
        <taxon>Hexapoda</taxon>
        <taxon>Insecta</taxon>
        <taxon>Pterygota</taxon>
        <taxon>Neoptera</taxon>
        <taxon>Endopterygota</taxon>
        <taxon>Diptera</taxon>
        <taxon>Nematocera</taxon>
        <taxon>Culicoidea</taxon>
        <taxon>Culicidae</taxon>
        <taxon>Anophelinae</taxon>
        <taxon>Anopheles</taxon>
    </lineage>
</organism>
<feature type="signal peptide" evidence="1">
    <location>
        <begin position="1"/>
        <end position="29"/>
    </location>
</feature>
<proteinExistence type="predicted"/>
<evidence type="ECO:0000256" key="1">
    <source>
        <dbReference type="SAM" id="SignalP"/>
    </source>
</evidence>
<dbReference type="EMBL" id="GGFL01014565">
    <property type="protein sequence ID" value="MBW78743.1"/>
    <property type="molecule type" value="Transcribed_RNA"/>
</dbReference>
<accession>A0A2M4DMG1</accession>
<reference evidence="2" key="1">
    <citation type="submission" date="2018-01" db="EMBL/GenBank/DDBJ databases">
        <title>An insight into the sialome of Amazonian anophelines.</title>
        <authorList>
            <person name="Ribeiro J.M."/>
            <person name="Scarpassa V."/>
            <person name="Calvo E."/>
        </authorList>
    </citation>
    <scope>NUCLEOTIDE SEQUENCE</scope>
</reference>
<evidence type="ECO:0000313" key="2">
    <source>
        <dbReference type="EMBL" id="MBW78743.1"/>
    </source>
</evidence>
<feature type="chain" id="PRO_5014837666" evidence="1">
    <location>
        <begin position="30"/>
        <end position="67"/>
    </location>
</feature>
<dbReference type="AlphaFoldDB" id="A0A2M4DMG1"/>
<name>A0A2M4DMG1_ANODA</name>
<keyword evidence="1" id="KW-0732">Signal</keyword>
<sequence length="67" mass="7663">METATNTWGCWPSPCFFFLFLFCLVIAIALSTSSTPSPDNSGGVDHQIRIFAQLKMSRHRRCYCSKW</sequence>
<protein>
    <submittedName>
        <fullName evidence="2">Putative secreted protein</fullName>
    </submittedName>
</protein>